<dbReference type="PROSITE" id="PS50885">
    <property type="entry name" value="HAMP"/>
    <property type="match status" value="1"/>
</dbReference>
<dbReference type="Gene3D" id="3.30.565.10">
    <property type="entry name" value="Histidine kinase-like ATPase, C-terminal domain"/>
    <property type="match status" value="1"/>
</dbReference>
<keyword evidence="8" id="KW-0812">Transmembrane</keyword>
<dbReference type="SMART" id="SM00388">
    <property type="entry name" value="HisKA"/>
    <property type="match status" value="1"/>
</dbReference>
<keyword evidence="8" id="KW-1133">Transmembrane helix</keyword>
<feature type="domain" description="HAMP" evidence="10">
    <location>
        <begin position="210"/>
        <end position="262"/>
    </location>
</feature>
<proteinExistence type="predicted"/>
<dbReference type="GO" id="GO:0016020">
    <property type="term" value="C:membrane"/>
    <property type="evidence" value="ECO:0007669"/>
    <property type="project" value="UniProtKB-SubCell"/>
</dbReference>
<organism evidence="11 12">
    <name type="scientific">Pelomicrobium methylotrophicum</name>
    <dbReference type="NCBI Taxonomy" id="2602750"/>
    <lineage>
        <taxon>Bacteria</taxon>
        <taxon>Pseudomonadati</taxon>
        <taxon>Pseudomonadota</taxon>
        <taxon>Hydrogenophilia</taxon>
        <taxon>Hydrogenophilia incertae sedis</taxon>
        <taxon>Pelomicrobium</taxon>
    </lineage>
</organism>
<dbReference type="Pfam" id="PF02518">
    <property type="entry name" value="HATPase_c"/>
    <property type="match status" value="1"/>
</dbReference>
<dbReference type="InterPro" id="IPR005467">
    <property type="entry name" value="His_kinase_dom"/>
</dbReference>
<dbReference type="InterPro" id="IPR050736">
    <property type="entry name" value="Sensor_HK_Regulatory"/>
</dbReference>
<dbReference type="FunCoup" id="A0A5C7ET02">
    <property type="interactions" value="114"/>
</dbReference>
<dbReference type="RefSeq" id="WP_147801200.1">
    <property type="nucleotide sequence ID" value="NZ_VPFL01000039.1"/>
</dbReference>
<dbReference type="EC" id="2.7.13.3" evidence="3"/>
<evidence type="ECO:0000256" key="3">
    <source>
        <dbReference type="ARBA" id="ARBA00012438"/>
    </source>
</evidence>
<comment type="caution">
    <text evidence="11">The sequence shown here is derived from an EMBL/GenBank/DDBJ whole genome shotgun (WGS) entry which is preliminary data.</text>
</comment>
<evidence type="ECO:0000256" key="6">
    <source>
        <dbReference type="ARBA" id="ARBA00022777"/>
    </source>
</evidence>
<dbReference type="InterPro" id="IPR003594">
    <property type="entry name" value="HATPase_dom"/>
</dbReference>
<dbReference type="CDD" id="cd00075">
    <property type="entry name" value="HATPase"/>
    <property type="match status" value="1"/>
</dbReference>
<evidence type="ECO:0000256" key="4">
    <source>
        <dbReference type="ARBA" id="ARBA00022553"/>
    </source>
</evidence>
<keyword evidence="6 11" id="KW-0418">Kinase</keyword>
<dbReference type="Pfam" id="PF00672">
    <property type="entry name" value="HAMP"/>
    <property type="match status" value="1"/>
</dbReference>
<dbReference type="InterPro" id="IPR004358">
    <property type="entry name" value="Sig_transdc_His_kin-like_C"/>
</dbReference>
<keyword evidence="5" id="KW-0808">Transferase</keyword>
<reference evidence="11 12" key="1">
    <citation type="submission" date="2019-08" db="EMBL/GenBank/DDBJ databases">
        <title>Pelomicrobium methylotrophicum gen. nov., sp. nov. a moderately thermophilic, facultatively anaerobic, lithoautotrophic and methylotrophic bacterium isolated from a terrestrial mud volcano.</title>
        <authorList>
            <person name="Slobodkina G.B."/>
            <person name="Merkel A.Y."/>
            <person name="Slobodkin A.I."/>
        </authorList>
    </citation>
    <scope>NUCLEOTIDE SEQUENCE [LARGE SCALE GENOMIC DNA]</scope>
    <source>
        <strain evidence="11 12">SM250</strain>
    </source>
</reference>
<name>A0A5C7ET02_9PROT</name>
<dbReference type="SMART" id="SM00304">
    <property type="entry name" value="HAMP"/>
    <property type="match status" value="1"/>
</dbReference>
<dbReference type="InParanoid" id="A0A5C7ET02"/>
<gene>
    <name evidence="11" type="ORF">FR698_16060</name>
</gene>
<evidence type="ECO:0000256" key="2">
    <source>
        <dbReference type="ARBA" id="ARBA00004370"/>
    </source>
</evidence>
<keyword evidence="8" id="KW-0472">Membrane</keyword>
<comment type="catalytic activity">
    <reaction evidence="1">
        <text>ATP + protein L-histidine = ADP + protein N-phospho-L-histidine.</text>
        <dbReference type="EC" id="2.7.13.3"/>
    </reaction>
</comment>
<dbReference type="SUPFAM" id="SSF47384">
    <property type="entry name" value="Homodimeric domain of signal transducing histidine kinase"/>
    <property type="match status" value="1"/>
</dbReference>
<keyword evidence="12" id="KW-1185">Reference proteome</keyword>
<dbReference type="SMART" id="SM00387">
    <property type="entry name" value="HATPase_c"/>
    <property type="match status" value="1"/>
</dbReference>
<feature type="domain" description="Histidine kinase" evidence="9">
    <location>
        <begin position="270"/>
        <end position="487"/>
    </location>
</feature>
<dbReference type="PROSITE" id="PS50109">
    <property type="entry name" value="HIS_KIN"/>
    <property type="match status" value="1"/>
</dbReference>
<dbReference type="SUPFAM" id="SSF158472">
    <property type="entry name" value="HAMP domain-like"/>
    <property type="match status" value="1"/>
</dbReference>
<dbReference type="CDD" id="cd00082">
    <property type="entry name" value="HisKA"/>
    <property type="match status" value="1"/>
</dbReference>
<dbReference type="OrthoDB" id="5289801at2"/>
<dbReference type="GO" id="GO:0000155">
    <property type="term" value="F:phosphorelay sensor kinase activity"/>
    <property type="evidence" value="ECO:0007669"/>
    <property type="project" value="InterPro"/>
</dbReference>
<evidence type="ECO:0000259" key="10">
    <source>
        <dbReference type="PROSITE" id="PS50885"/>
    </source>
</evidence>
<dbReference type="Pfam" id="PF00512">
    <property type="entry name" value="HisKA"/>
    <property type="match status" value="1"/>
</dbReference>
<dbReference type="PANTHER" id="PTHR43711">
    <property type="entry name" value="TWO-COMPONENT HISTIDINE KINASE"/>
    <property type="match status" value="1"/>
</dbReference>
<evidence type="ECO:0000256" key="7">
    <source>
        <dbReference type="ARBA" id="ARBA00023012"/>
    </source>
</evidence>
<dbReference type="FunFam" id="3.30.565.10:FF:000006">
    <property type="entry name" value="Sensor histidine kinase WalK"/>
    <property type="match status" value="1"/>
</dbReference>
<dbReference type="InterPro" id="IPR036097">
    <property type="entry name" value="HisK_dim/P_sf"/>
</dbReference>
<dbReference type="InterPro" id="IPR036890">
    <property type="entry name" value="HATPase_C_sf"/>
</dbReference>
<comment type="subcellular location">
    <subcellularLocation>
        <location evidence="2">Membrane</location>
    </subcellularLocation>
</comment>
<dbReference type="PRINTS" id="PR00344">
    <property type="entry name" value="BCTRLSENSOR"/>
</dbReference>
<dbReference type="Proteomes" id="UP000321201">
    <property type="component" value="Unassembled WGS sequence"/>
</dbReference>
<dbReference type="InterPro" id="IPR003661">
    <property type="entry name" value="HisK_dim/P_dom"/>
</dbReference>
<sequence length="491" mass="54651">MQLRYPKSFLSLLLVGLALVALPLIFALASNAVAIDRLTDQAQKAVYEATRLIQESRALSESVIGMERIARQFLVLRDRSLLEAYGKLREGFLRSVRLLRNSRLAEGQQAVLVELVEREAAIHRELAALPPLASADAPFKDQDAQRLQRVAAAFESLSQGAQKLVSHSNEVIDREVETLRQMSQQAHEIMMLQILALVPVAIFLLIGFPLLILPPIRQLAQGIRTLGEGQFDVEITVDGPQDLRYLGQQLNWLRLRLRELEEQKKKFLSHVSHELKTPLTALREGSDLLADEVVGTLNPEQKEIARILRTNSLQLGRLIEDLLTYSAAQFRKGGLNLKQVKMSDVIKDVANDHKLAMRTRHVRLALDCEDVPVSGDEEKLRTVVDNLLSNAIKFTPEGGTVRVSLRRRDDSAILDVIDDGPGIALDEREQVFAPFFQGRAQPLGAVKGSGLGLSIVREHVLAHGGRVEVVDRPPPGAHFRVTLPLTPWSQP</sequence>
<dbReference type="AlphaFoldDB" id="A0A5C7ET02"/>
<dbReference type="SUPFAM" id="SSF55874">
    <property type="entry name" value="ATPase domain of HSP90 chaperone/DNA topoisomerase II/histidine kinase"/>
    <property type="match status" value="1"/>
</dbReference>
<dbReference type="EMBL" id="VPFL01000039">
    <property type="protein sequence ID" value="TXF10012.1"/>
    <property type="molecule type" value="Genomic_DNA"/>
</dbReference>
<evidence type="ECO:0000259" key="9">
    <source>
        <dbReference type="PROSITE" id="PS50109"/>
    </source>
</evidence>
<keyword evidence="7" id="KW-0902">Two-component regulatory system</keyword>
<evidence type="ECO:0000256" key="1">
    <source>
        <dbReference type="ARBA" id="ARBA00000085"/>
    </source>
</evidence>
<evidence type="ECO:0000313" key="11">
    <source>
        <dbReference type="EMBL" id="TXF10012.1"/>
    </source>
</evidence>
<dbReference type="PANTHER" id="PTHR43711:SF32">
    <property type="entry name" value="SENSOR-TYPE HISTIDINE KINASE PRRB"/>
    <property type="match status" value="1"/>
</dbReference>
<evidence type="ECO:0000256" key="8">
    <source>
        <dbReference type="SAM" id="Phobius"/>
    </source>
</evidence>
<evidence type="ECO:0000313" key="12">
    <source>
        <dbReference type="Proteomes" id="UP000321201"/>
    </source>
</evidence>
<feature type="transmembrane region" description="Helical" evidence="8">
    <location>
        <begin position="190"/>
        <end position="213"/>
    </location>
</feature>
<accession>A0A5C7ET02</accession>
<evidence type="ECO:0000256" key="5">
    <source>
        <dbReference type="ARBA" id="ARBA00022679"/>
    </source>
</evidence>
<dbReference type="CDD" id="cd06225">
    <property type="entry name" value="HAMP"/>
    <property type="match status" value="1"/>
</dbReference>
<dbReference type="InterPro" id="IPR003660">
    <property type="entry name" value="HAMP_dom"/>
</dbReference>
<dbReference type="Gene3D" id="6.10.340.10">
    <property type="match status" value="1"/>
</dbReference>
<keyword evidence="4" id="KW-0597">Phosphoprotein</keyword>
<protein>
    <recommendedName>
        <fullName evidence="3">histidine kinase</fullName>
        <ecNumber evidence="3">2.7.13.3</ecNumber>
    </recommendedName>
</protein>
<dbReference type="Gene3D" id="1.10.287.130">
    <property type="match status" value="1"/>
</dbReference>